<proteinExistence type="predicted"/>
<feature type="domain" description="LTD" evidence="1">
    <location>
        <begin position="830"/>
        <end position="951"/>
    </location>
</feature>
<dbReference type="AlphaFoldDB" id="A0A0P1M4J4"/>
<dbReference type="InterPro" id="IPR013783">
    <property type="entry name" value="Ig-like_fold"/>
</dbReference>
<reference evidence="3 4" key="2">
    <citation type="submission" date="2015-11" db="EMBL/GenBank/DDBJ databases">
        <authorList>
            <person name="Zhang Y."/>
            <person name="Guo Z."/>
        </authorList>
    </citation>
    <scope>NUCLEOTIDE SEQUENCE [LARGE SCALE GENOMIC DNA]</scope>
    <source>
        <strain evidence="3">JGI-4</strain>
    </source>
</reference>
<accession>A0A0P1P0Y4</accession>
<accession>A0A0S4N3W2</accession>
<dbReference type="SUPFAM" id="SSF74853">
    <property type="entry name" value="Lamin A/C globular tail domain"/>
    <property type="match status" value="4"/>
</dbReference>
<dbReference type="Gene3D" id="2.60.40.4070">
    <property type="match status" value="1"/>
</dbReference>
<dbReference type="EMBL" id="CZVI01000021">
    <property type="protein sequence ID" value="CUS90557.1"/>
    <property type="molecule type" value="Genomic_DNA"/>
</dbReference>
<dbReference type="Pfam" id="PF13585">
    <property type="entry name" value="CHU_C"/>
    <property type="match status" value="1"/>
</dbReference>
<accession>A0A0P1MRR9</accession>
<dbReference type="PROSITE" id="PS51841">
    <property type="entry name" value="LTD"/>
    <property type="match status" value="4"/>
</dbReference>
<accession>A0A0P1M4J4</accession>
<evidence type="ECO:0000313" key="2">
    <source>
        <dbReference type="EMBL" id="CUS90557.1"/>
    </source>
</evidence>
<dbReference type="InterPro" id="IPR001322">
    <property type="entry name" value="Lamin_tail_dom"/>
</dbReference>
<feature type="domain" description="LTD" evidence="1">
    <location>
        <begin position="294"/>
        <end position="409"/>
    </location>
</feature>
<gene>
    <name evidence="3" type="ORF">JGI4_01290</name>
    <name evidence="2" type="ORF">JGI8_01440</name>
</gene>
<organism evidence="3 4">
    <name type="scientific">Candidatus Kryptonium thompsonii</name>
    <dbReference type="NCBI Taxonomy" id="1633631"/>
    <lineage>
        <taxon>Bacteria</taxon>
        <taxon>Pseudomonadati</taxon>
        <taxon>Candidatus Kryptoniota</taxon>
        <taxon>Candidatus Kryptonium</taxon>
    </lineage>
</organism>
<dbReference type="Gene3D" id="2.60.40.1260">
    <property type="entry name" value="Lamin Tail domain"/>
    <property type="match status" value="2"/>
</dbReference>
<protein>
    <submittedName>
        <fullName evidence="3">CARDB protein</fullName>
    </submittedName>
</protein>
<name>A0A0P1M4J4_9BACT</name>
<accession>A0A0P1LFS2</accession>
<keyword evidence="5" id="KW-1185">Reference proteome</keyword>
<feature type="domain" description="LTD" evidence="1">
    <location>
        <begin position="12"/>
        <end position="134"/>
    </location>
</feature>
<reference evidence="2 5" key="1">
    <citation type="submission" date="2015-11" db="EMBL/GenBank/DDBJ databases">
        <authorList>
            <person name="Varghese N."/>
        </authorList>
    </citation>
    <scope>NUCLEOTIDE SEQUENCE [LARGE SCALE GENOMIC DNA]</scope>
    <source>
        <strain evidence="2 5">JGI-8</strain>
    </source>
</reference>
<dbReference type="Gene3D" id="2.60.40.10">
    <property type="entry name" value="Immunoglobulins"/>
    <property type="match status" value="3"/>
</dbReference>
<feature type="domain" description="LTD" evidence="1">
    <location>
        <begin position="558"/>
        <end position="661"/>
    </location>
</feature>
<evidence type="ECO:0000313" key="3">
    <source>
        <dbReference type="EMBL" id="CUU05563.1"/>
    </source>
</evidence>
<evidence type="ECO:0000313" key="4">
    <source>
        <dbReference type="Proteomes" id="UP000182011"/>
    </source>
</evidence>
<dbReference type="STRING" id="1633631.GCA_001442925_01285"/>
<evidence type="ECO:0000259" key="1">
    <source>
        <dbReference type="PROSITE" id="PS51841"/>
    </source>
</evidence>
<dbReference type="InterPro" id="IPR036415">
    <property type="entry name" value="Lamin_tail_dom_sf"/>
</dbReference>
<dbReference type="Pfam" id="PF00932">
    <property type="entry name" value="LTD"/>
    <property type="match status" value="4"/>
</dbReference>
<accession>A0A0P1M6Y3</accession>
<dbReference type="Proteomes" id="UP000182200">
    <property type="component" value="Unassembled WGS sequence"/>
</dbReference>
<accession>A0A0P1LCT4</accession>
<sequence length="1112" mass="125983">MTKYIKVVLLLFLATNLLSQGVIINEIMNAPQGGEPEWIEILNFSSESVNLKNWKISNRNTSTKYTITNSDYVLQPDSYAIITKSDTIFYFHSNIPSKVFIVPQMPTYLFRNDSDAVVIFDSTGFVIDSVYYKRSWVVSGYSIERIYPNGNSNLKSTWGISTDPERSTPGRKNSIMAKFNDLAIKTFTTEPVQIFQGGSFKIKTTIYNIGINPVESFKVEFLIDVNKDSIFQDDEKFAEIPLSQRIESTDSIQIELNISGLISGDYRSILRVLLPLDENTANNFVIKTIKILPPPLSFNSIVINEIMYAPKSPEPEWIELYNRTNEPVNLKNWKVGDSQTLKTINVDFIINPADFIIITSKDTLPFIYPWPNRNKILILSLPAFNNDEDAVRIYDQYENLIDSVYYFSTFGGTNGFSLERVSPDQPSNSASNWGTSKSPFRATPLLKNSLTQKDKDLTITNIRYTKPILKLHPVKLNIAVKNIGKLALENFTVKLINHENGDLIGEKLNAEPLAPADSTFITFHFTPIETKPYILTAIVSHPEDEDTLNNSLQIKLEVSYPEESILINEIMFAPLGDEPEWIEIYNASDDTINLKNWYVSDASSEVIITKSDFLIFPNEYLVLSKDSTILNFYDINSKIITLSLPTLNNSGDAVAIYDQTKFKIDSLYYFGSWGKTGSSIERIDLTEPSIDSLNWSIPPDTIKATPGKENFSRRKNFDLRIRTIQTPNSMDYDKTLNAQITVQNWGLNQVNSFSLKVYNDINFDSTETENELIFDQNYQVPLNKKDSVQLNLEISNLKPGENSLIFSIDFPNDEDLKNNRIIKSVNVGFPTTSVVINEIMFEPLSGYCEYIELFNRSDKSVNLKNWKFNDMRSQDGKANFINISSTNLLLNPGEYLIIAPDSTFFKYISQGDSINFKLVILNKGLNLNNDFDDVVITDLTGKIIDSVRYHSSWHSSMIIDKRGRALEKINPNLPSFERSSWTSSSSQIGGTPGRKNTAFIDISQQIYTPSVKVTPNPFSPDGDGFEDVCLISYVLPFNSGILNVKIFDSYGRLVRNLAVNQFATKSGNLLWDGTSDDGRKLRIGIYIILFEAESEQGEKFQEKLTVVLARKL</sequence>
<dbReference type="Proteomes" id="UP000182011">
    <property type="component" value="Unassembled WGS sequence"/>
</dbReference>
<dbReference type="EMBL" id="FAOP01000005">
    <property type="protein sequence ID" value="CUU05563.1"/>
    <property type="molecule type" value="Genomic_DNA"/>
</dbReference>
<evidence type="ECO:0000313" key="5">
    <source>
        <dbReference type="Proteomes" id="UP000182200"/>
    </source>
</evidence>
<dbReference type="RefSeq" id="WP_047133189.1">
    <property type="nucleotide sequence ID" value="NZ_CZVI01000021.1"/>
</dbReference>